<evidence type="ECO:0000313" key="15">
    <source>
        <dbReference type="EMBL" id="RHW71934.1"/>
    </source>
</evidence>
<evidence type="ECO:0000256" key="9">
    <source>
        <dbReference type="SAM" id="Coils"/>
    </source>
</evidence>
<keyword evidence="9" id="KW-0175">Coiled coil</keyword>
<keyword evidence="4" id="KW-0336">GPI-anchor</keyword>
<feature type="region of interest" description="Disordered" evidence="10">
    <location>
        <begin position="195"/>
        <end position="227"/>
    </location>
</feature>
<dbReference type="EMBL" id="QSBY01000006">
    <property type="protein sequence ID" value="RHW71761.1"/>
    <property type="molecule type" value="Genomic_DNA"/>
</dbReference>
<dbReference type="Pfam" id="PF10659">
    <property type="entry name" value="Trypan_glycop_C"/>
    <property type="match status" value="1"/>
</dbReference>
<feature type="chain" id="PRO_5036083785" evidence="11">
    <location>
        <begin position="19"/>
        <end position="577"/>
    </location>
</feature>
<proteinExistence type="predicted"/>
<evidence type="ECO:0000256" key="3">
    <source>
        <dbReference type="ARBA" id="ARBA00022475"/>
    </source>
</evidence>
<feature type="coiled-coil region" evidence="9">
    <location>
        <begin position="157"/>
        <end position="184"/>
    </location>
</feature>
<protein>
    <submittedName>
        <fullName evidence="15">Trypanosome variant surface glycoprotein C-terminal domain containing protein</fullName>
    </submittedName>
</protein>
<keyword evidence="6" id="KW-0472">Membrane</keyword>
<reference evidence="15 18" key="1">
    <citation type="submission" date="2018-09" db="EMBL/GenBank/DDBJ databases">
        <title>whole genome sequence of T. equiperdum IVM-t1 strain.</title>
        <authorList>
            <person name="Suganuma K."/>
        </authorList>
    </citation>
    <scope>NUCLEOTIDE SEQUENCE [LARGE SCALE GENOMIC DNA]</scope>
    <source>
        <strain evidence="15 18">IVM-t1</strain>
    </source>
</reference>
<evidence type="ECO:0000256" key="4">
    <source>
        <dbReference type="ARBA" id="ARBA00022622"/>
    </source>
</evidence>
<sequence>MLIEVFFFLISLTKSASGAAENIAEFKDMCALHALLIQPIKRPQIRQADGQTLEDVEARKKQIMERIVRINLTILPDDMHQVLNTIEDGKKSEDIAKNDPGKTFFKGISDTTLTTMLEQFTKIKKDDSTVKDFKKVHGNRKQPHVRQAVERAAARLVSAAEAKNSELTAKLGKEEAERKQIRQKLLTALYGSRTAQLKSATDDSPETEVAVPSTSTEGPLAGSNREDYCNPTSAAENTAGDSVAGDMVCICAGGQGDNTEAKKHCSKTDMTGMAAIASATVKQSSISAYKAIRTACSKLQDDKNAPLNTATLKVAAAAVLSRLGTNIVLHTAAADSATNAIKGKYFLGMYVVNNANAPSCDAANANPQTTDSKGVCADYRHRFESDDGIPWKKELDAAVSHINAATVFFEDCTKILTEMSNIETSLESILLLGESLRPNSSHLEQTGNAQPKQPCPTQAQTPTDCPSEHCDYDNTTKKCKPKGGSGSTAAGTEDAPKEGAADSTGCAKHGAKTDCEKDKTGEKQNCAWKKGMDVENEAEKDKYLSGSFFINNKLALSMAAVSLSLVKLWYSNDFTKL</sequence>
<evidence type="ECO:0000256" key="1">
    <source>
        <dbReference type="ARBA" id="ARBA00002523"/>
    </source>
</evidence>
<dbReference type="GO" id="GO:0005886">
    <property type="term" value="C:plasma membrane"/>
    <property type="evidence" value="ECO:0007669"/>
    <property type="project" value="UniProtKB-SubCell"/>
</dbReference>
<dbReference type="GO" id="GO:0098552">
    <property type="term" value="C:side of membrane"/>
    <property type="evidence" value="ECO:0007669"/>
    <property type="project" value="UniProtKB-KW"/>
</dbReference>
<keyword evidence="8" id="KW-0449">Lipoprotein</keyword>
<keyword evidence="7" id="KW-0325">Glycoprotein</keyword>
<evidence type="ECO:0000313" key="14">
    <source>
        <dbReference type="EMBL" id="RHW71761.1"/>
    </source>
</evidence>
<comment type="function">
    <text evidence="1">VSG forms a coat on the surface of the parasite. The trypanosome evades the immune response of the host by expressing a series of antigenically distinct VSGs from an estimated 1000 VSG genes.</text>
</comment>
<feature type="domain" description="Trypanosome variant surface glycoprotein B-type N-terminal" evidence="13">
    <location>
        <begin position="8"/>
        <end position="405"/>
    </location>
</feature>
<evidence type="ECO:0000256" key="2">
    <source>
        <dbReference type="ARBA" id="ARBA00004609"/>
    </source>
</evidence>
<dbReference type="Pfam" id="PF13206">
    <property type="entry name" value="VSG_B"/>
    <property type="match status" value="1"/>
</dbReference>
<dbReference type="InterPro" id="IPR025932">
    <property type="entry name" value="Trypano_VSG_B_N_dom"/>
</dbReference>
<dbReference type="Proteomes" id="UP000266743">
    <property type="component" value="Chromosome 6"/>
</dbReference>
<evidence type="ECO:0000313" key="17">
    <source>
        <dbReference type="EMBL" id="RHW72210.1"/>
    </source>
</evidence>
<keyword evidence="3" id="KW-1003">Cell membrane</keyword>
<name>A0A3L6L5I6_9TRYP</name>
<feature type="region of interest" description="Disordered" evidence="10">
    <location>
        <begin position="479"/>
        <end position="517"/>
    </location>
</feature>
<dbReference type="EMBL" id="QSBY01000006">
    <property type="protein sequence ID" value="RHW72127.1"/>
    <property type="molecule type" value="Genomic_DNA"/>
</dbReference>
<evidence type="ECO:0000259" key="12">
    <source>
        <dbReference type="Pfam" id="PF10659"/>
    </source>
</evidence>
<evidence type="ECO:0000313" key="18">
    <source>
        <dbReference type="Proteomes" id="UP000266743"/>
    </source>
</evidence>
<dbReference type="InterPro" id="IPR019609">
    <property type="entry name" value="Variant_surf_glycoprt_trypan_C"/>
</dbReference>
<gene>
    <name evidence="14" type="ORF">DPX39_060061100</name>
    <name evidence="15" type="ORF">DPX39_060067200</name>
    <name evidence="16" type="ORF">DPX39_060073200</name>
    <name evidence="17" type="ORF">DPX39_060079400</name>
</gene>
<comment type="subcellular location">
    <subcellularLocation>
        <location evidence="2">Cell membrane</location>
        <topology evidence="2">Lipid-anchor</topology>
        <topology evidence="2">GPI-anchor</topology>
    </subcellularLocation>
</comment>
<feature type="region of interest" description="Disordered" evidence="10">
    <location>
        <begin position="440"/>
        <end position="467"/>
    </location>
</feature>
<feature type="compositionally biased region" description="Polar residues" evidence="10">
    <location>
        <begin position="440"/>
        <end position="464"/>
    </location>
</feature>
<dbReference type="EMBL" id="QSBY01000006">
    <property type="protein sequence ID" value="RHW72210.1"/>
    <property type="molecule type" value="Genomic_DNA"/>
</dbReference>
<evidence type="ECO:0000256" key="7">
    <source>
        <dbReference type="ARBA" id="ARBA00023180"/>
    </source>
</evidence>
<comment type="caution">
    <text evidence="15">The sequence shown here is derived from an EMBL/GenBank/DDBJ whole genome shotgun (WGS) entry which is preliminary data.</text>
</comment>
<evidence type="ECO:0000259" key="13">
    <source>
        <dbReference type="Pfam" id="PF13206"/>
    </source>
</evidence>
<evidence type="ECO:0000256" key="6">
    <source>
        <dbReference type="ARBA" id="ARBA00023136"/>
    </source>
</evidence>
<keyword evidence="5 11" id="KW-0732">Signal</keyword>
<organism evidence="15">
    <name type="scientific">Trypanosoma brucei equiperdum</name>
    <dbReference type="NCBI Taxonomy" id="630700"/>
    <lineage>
        <taxon>Eukaryota</taxon>
        <taxon>Discoba</taxon>
        <taxon>Euglenozoa</taxon>
        <taxon>Kinetoplastea</taxon>
        <taxon>Metakinetoplastina</taxon>
        <taxon>Trypanosomatida</taxon>
        <taxon>Trypanosomatidae</taxon>
        <taxon>Trypanosoma</taxon>
    </lineage>
</organism>
<evidence type="ECO:0000256" key="10">
    <source>
        <dbReference type="SAM" id="MobiDB-lite"/>
    </source>
</evidence>
<evidence type="ECO:0000256" key="11">
    <source>
        <dbReference type="SAM" id="SignalP"/>
    </source>
</evidence>
<evidence type="ECO:0000256" key="5">
    <source>
        <dbReference type="ARBA" id="ARBA00022729"/>
    </source>
</evidence>
<dbReference type="AlphaFoldDB" id="A0A3L6L5I6"/>
<feature type="domain" description="Trypanosome variant surface glycoprotein C-terminal" evidence="12">
    <location>
        <begin position="455"/>
        <end position="565"/>
    </location>
</feature>
<evidence type="ECO:0000313" key="16">
    <source>
        <dbReference type="EMBL" id="RHW72127.1"/>
    </source>
</evidence>
<feature type="signal peptide" evidence="11">
    <location>
        <begin position="1"/>
        <end position="18"/>
    </location>
</feature>
<evidence type="ECO:0000256" key="8">
    <source>
        <dbReference type="ARBA" id="ARBA00023288"/>
    </source>
</evidence>
<accession>A0A3L6L5I6</accession>
<dbReference type="EMBL" id="QSBY01000006">
    <property type="protein sequence ID" value="RHW71934.1"/>
    <property type="molecule type" value="Genomic_DNA"/>
</dbReference>